<protein>
    <submittedName>
        <fullName evidence="1">Uncharacterized protein</fullName>
    </submittedName>
</protein>
<dbReference type="AlphaFoldDB" id="A0A1Y0AZI0"/>
<sequence>MKSRSSKPLLWQSQGSEKSIHEQLGQSVHSFLSLTGNI</sequence>
<accession>A0A1Y0AZI0</accession>
<keyword evidence="1" id="KW-0496">Mitochondrion</keyword>
<evidence type="ECO:0000313" key="1">
    <source>
        <dbReference type="EMBL" id="ART30585.1"/>
    </source>
</evidence>
<geneLocation type="mitochondrion" evidence="1"/>
<proteinExistence type="predicted"/>
<name>A0A1Y0AZI0_9LAMI</name>
<dbReference type="EMBL" id="KY774314">
    <property type="protein sequence ID" value="ART30585.1"/>
    <property type="molecule type" value="Genomic_DNA"/>
</dbReference>
<organism evidence="1">
    <name type="scientific">Utricularia reniformis</name>
    <dbReference type="NCBI Taxonomy" id="192314"/>
    <lineage>
        <taxon>Eukaryota</taxon>
        <taxon>Viridiplantae</taxon>
        <taxon>Streptophyta</taxon>
        <taxon>Embryophyta</taxon>
        <taxon>Tracheophyta</taxon>
        <taxon>Spermatophyta</taxon>
        <taxon>Magnoliopsida</taxon>
        <taxon>eudicotyledons</taxon>
        <taxon>Gunneridae</taxon>
        <taxon>Pentapetalae</taxon>
        <taxon>asterids</taxon>
        <taxon>lamiids</taxon>
        <taxon>Lamiales</taxon>
        <taxon>Lentibulariaceae</taxon>
        <taxon>Utricularia</taxon>
    </lineage>
</organism>
<gene>
    <name evidence="1" type="ORF">AEK19_MT0310</name>
</gene>
<reference evidence="1" key="1">
    <citation type="submission" date="2017-03" db="EMBL/GenBank/DDBJ databases">
        <title>The mitochondrial genome of the carnivorous plant Utricularia reniformis (Lentibulariaceae): structure, comparative analysis and evolutionary landmarks.</title>
        <authorList>
            <person name="Silva S.R."/>
            <person name="Alvarenga D.O."/>
            <person name="Michael T.P."/>
            <person name="Miranda V.F.O."/>
            <person name="Varani A.M."/>
        </authorList>
    </citation>
    <scope>NUCLEOTIDE SEQUENCE</scope>
</reference>